<dbReference type="RefSeq" id="WP_348536226.1">
    <property type="nucleotide sequence ID" value="NZ_BSUO01000001.1"/>
</dbReference>
<dbReference type="InterPro" id="IPR009057">
    <property type="entry name" value="Homeodomain-like_sf"/>
</dbReference>
<keyword evidence="6" id="KW-1185">Reference proteome</keyword>
<accession>A0ABQ6IUI1</accession>
<reference evidence="6" key="1">
    <citation type="journal article" date="2019" name="Int. J. Syst. Evol. Microbiol.">
        <title>The Global Catalogue of Microorganisms (GCM) 10K type strain sequencing project: providing services to taxonomists for standard genome sequencing and annotation.</title>
        <authorList>
            <consortium name="The Broad Institute Genomics Platform"/>
            <consortium name="The Broad Institute Genome Sequencing Center for Infectious Disease"/>
            <person name="Wu L."/>
            <person name="Ma J."/>
        </authorList>
    </citation>
    <scope>NUCLEOTIDE SEQUENCE [LARGE SCALE GENOMIC DNA]</scope>
    <source>
        <strain evidence="6">NBRC 113072</strain>
    </source>
</reference>
<dbReference type="InterPro" id="IPR018060">
    <property type="entry name" value="HTH_AraC"/>
</dbReference>
<name>A0ABQ6IUI1_9MICO</name>
<keyword evidence="2" id="KW-0238">DNA-binding</keyword>
<evidence type="ECO:0000256" key="1">
    <source>
        <dbReference type="ARBA" id="ARBA00023015"/>
    </source>
</evidence>
<evidence type="ECO:0000313" key="5">
    <source>
        <dbReference type="EMBL" id="GMA41532.1"/>
    </source>
</evidence>
<evidence type="ECO:0000259" key="4">
    <source>
        <dbReference type="PROSITE" id="PS01124"/>
    </source>
</evidence>
<protein>
    <recommendedName>
        <fullName evidence="4">HTH araC/xylS-type domain-containing protein</fullName>
    </recommendedName>
</protein>
<dbReference type="PROSITE" id="PS01124">
    <property type="entry name" value="HTH_ARAC_FAMILY_2"/>
    <property type="match status" value="1"/>
</dbReference>
<dbReference type="Gene3D" id="1.10.10.60">
    <property type="entry name" value="Homeodomain-like"/>
    <property type="match status" value="2"/>
</dbReference>
<evidence type="ECO:0000256" key="3">
    <source>
        <dbReference type="ARBA" id="ARBA00023163"/>
    </source>
</evidence>
<evidence type="ECO:0000313" key="6">
    <source>
        <dbReference type="Proteomes" id="UP001157126"/>
    </source>
</evidence>
<evidence type="ECO:0000256" key="2">
    <source>
        <dbReference type="ARBA" id="ARBA00023125"/>
    </source>
</evidence>
<proteinExistence type="predicted"/>
<feature type="domain" description="HTH araC/xylS-type" evidence="4">
    <location>
        <begin position="68"/>
        <end position="165"/>
    </location>
</feature>
<dbReference type="SMART" id="SM00342">
    <property type="entry name" value="HTH_ARAC"/>
    <property type="match status" value="1"/>
</dbReference>
<dbReference type="InterPro" id="IPR050204">
    <property type="entry name" value="AraC_XylS_family_regulators"/>
</dbReference>
<sequence length="172" mass="19089">MAPEQVLVTARDHPLWHDLRDEADHLSMARSSVLSRLLDLVFIDAMRRWVAEGDAQGWMRAVLDPMVGAALHLFHEKPEHPWTLQEIADRVGVNRSSLSRRFQLFVGEPPMMYLRQWRLTRAATLLAEGASVTSAATASGFGDPFAFSGAFHERYGVSPGRYRDAGASVGSA</sequence>
<dbReference type="EMBL" id="BSUO01000001">
    <property type="protein sequence ID" value="GMA41532.1"/>
    <property type="molecule type" value="Genomic_DNA"/>
</dbReference>
<dbReference type="Proteomes" id="UP001157126">
    <property type="component" value="Unassembled WGS sequence"/>
</dbReference>
<keyword evidence="3" id="KW-0804">Transcription</keyword>
<dbReference type="PANTHER" id="PTHR46796">
    <property type="entry name" value="HTH-TYPE TRANSCRIPTIONAL ACTIVATOR RHAS-RELATED"/>
    <property type="match status" value="1"/>
</dbReference>
<dbReference type="Pfam" id="PF12833">
    <property type="entry name" value="HTH_18"/>
    <property type="match status" value="1"/>
</dbReference>
<dbReference type="PANTHER" id="PTHR46796:SF13">
    <property type="entry name" value="HTH-TYPE TRANSCRIPTIONAL ACTIVATOR RHAS"/>
    <property type="match status" value="1"/>
</dbReference>
<comment type="caution">
    <text evidence="5">The sequence shown here is derived from an EMBL/GenBank/DDBJ whole genome shotgun (WGS) entry which is preliminary data.</text>
</comment>
<keyword evidence="1" id="KW-0805">Transcription regulation</keyword>
<organism evidence="5 6">
    <name type="scientific">Mobilicoccus caccae</name>
    <dbReference type="NCBI Taxonomy" id="1859295"/>
    <lineage>
        <taxon>Bacteria</taxon>
        <taxon>Bacillati</taxon>
        <taxon>Actinomycetota</taxon>
        <taxon>Actinomycetes</taxon>
        <taxon>Micrococcales</taxon>
        <taxon>Dermatophilaceae</taxon>
        <taxon>Mobilicoccus</taxon>
    </lineage>
</organism>
<gene>
    <name evidence="5" type="ORF">GCM10025883_35770</name>
</gene>
<dbReference type="SUPFAM" id="SSF46689">
    <property type="entry name" value="Homeodomain-like"/>
    <property type="match status" value="2"/>
</dbReference>